<keyword evidence="3 6" id="KW-0808">Transferase</keyword>
<keyword evidence="2 6" id="KW-0489">Methyltransferase</keyword>
<dbReference type="GO" id="GO:0003676">
    <property type="term" value="F:nucleic acid binding"/>
    <property type="evidence" value="ECO:0007669"/>
    <property type="project" value="InterPro"/>
</dbReference>
<keyword evidence="7" id="KW-1185">Reference proteome</keyword>
<reference evidence="6 7" key="1">
    <citation type="submission" date="2017-02" db="EMBL/GenBank/DDBJ databases">
        <authorList>
            <person name="Peterson S.W."/>
        </authorList>
    </citation>
    <scope>NUCLEOTIDE SEQUENCE [LARGE SCALE GENOMIC DNA]</scope>
    <source>
        <strain evidence="6 7">ATCC BAA-909</strain>
    </source>
</reference>
<dbReference type="OrthoDB" id="9805629at2"/>
<dbReference type="Pfam" id="PF02086">
    <property type="entry name" value="MethyltransfD12"/>
    <property type="match status" value="1"/>
</dbReference>
<organism evidence="6 7">
    <name type="scientific">Treponema berlinense</name>
    <dbReference type="NCBI Taxonomy" id="225004"/>
    <lineage>
        <taxon>Bacteria</taxon>
        <taxon>Pseudomonadati</taxon>
        <taxon>Spirochaetota</taxon>
        <taxon>Spirochaetia</taxon>
        <taxon>Spirochaetales</taxon>
        <taxon>Treponemataceae</taxon>
        <taxon>Treponema</taxon>
    </lineage>
</organism>
<dbReference type="Proteomes" id="UP000190395">
    <property type="component" value="Unassembled WGS sequence"/>
</dbReference>
<dbReference type="InterPro" id="IPR002052">
    <property type="entry name" value="DNA_methylase_N6_adenine_CS"/>
</dbReference>
<accession>A0A1T4PXN2</accession>
<dbReference type="Gene3D" id="3.40.50.150">
    <property type="entry name" value="Vaccinia Virus protein VP39"/>
    <property type="match status" value="1"/>
</dbReference>
<proteinExistence type="predicted"/>
<dbReference type="GeneID" id="303367988"/>
<keyword evidence="4" id="KW-0949">S-adenosyl-L-methionine</keyword>
<evidence type="ECO:0000256" key="1">
    <source>
        <dbReference type="ARBA" id="ARBA00011900"/>
    </source>
</evidence>
<dbReference type="RefSeq" id="WP_078931491.1">
    <property type="nucleotide sequence ID" value="NZ_FUXC01000011.1"/>
</dbReference>
<evidence type="ECO:0000313" key="7">
    <source>
        <dbReference type="Proteomes" id="UP000190395"/>
    </source>
</evidence>
<evidence type="ECO:0000256" key="3">
    <source>
        <dbReference type="ARBA" id="ARBA00022679"/>
    </source>
</evidence>
<sequence length="333" mass="38572">MNYIGSKLKLCQHFLPETIKSVCGTDLSQKTFCDIFAGTGIVGRTFKTSVKKVISNDIEYYSYILNKNYIENHRPLKNAENLVSELNELSFCVDGFIYKNYCLGGNGERQYFSDENGKKIDSIRIKIEEWKNNGKINKSMYYFLLASLLESADKVANTASVYGAYLKNLKKSAKKQMILESADFELNDNEHEVFKSDANELITRISGDILYLDPPYNTRQYGANYHILNTIAEYKPFVPKGKTGLREYTRSKYCSVSSVKEEFENLIKNANFKYIFLSYNNEGLMSVEDVRRIMRKYGRYDLAQTDYQRFKADSNRFNKAKSTVEYLHILEKN</sequence>
<evidence type="ECO:0000256" key="2">
    <source>
        <dbReference type="ARBA" id="ARBA00022603"/>
    </source>
</evidence>
<comment type="catalytic activity">
    <reaction evidence="5">
        <text>a 2'-deoxyadenosine in DNA + S-adenosyl-L-methionine = an N(6)-methyl-2'-deoxyadenosine in DNA + S-adenosyl-L-homocysteine + H(+)</text>
        <dbReference type="Rhea" id="RHEA:15197"/>
        <dbReference type="Rhea" id="RHEA-COMP:12418"/>
        <dbReference type="Rhea" id="RHEA-COMP:12419"/>
        <dbReference type="ChEBI" id="CHEBI:15378"/>
        <dbReference type="ChEBI" id="CHEBI:57856"/>
        <dbReference type="ChEBI" id="CHEBI:59789"/>
        <dbReference type="ChEBI" id="CHEBI:90615"/>
        <dbReference type="ChEBI" id="CHEBI:90616"/>
        <dbReference type="EC" id="2.1.1.72"/>
    </reaction>
</comment>
<dbReference type="InterPro" id="IPR012327">
    <property type="entry name" value="MeTrfase_D12"/>
</dbReference>
<dbReference type="PRINTS" id="PR00505">
    <property type="entry name" value="D12N6MTFRASE"/>
</dbReference>
<evidence type="ECO:0000313" key="6">
    <source>
        <dbReference type="EMBL" id="SJZ96284.1"/>
    </source>
</evidence>
<dbReference type="PROSITE" id="PS00092">
    <property type="entry name" value="N6_MTASE"/>
    <property type="match status" value="1"/>
</dbReference>
<dbReference type="EC" id="2.1.1.72" evidence="1"/>
<evidence type="ECO:0000256" key="4">
    <source>
        <dbReference type="ARBA" id="ARBA00022691"/>
    </source>
</evidence>
<dbReference type="GO" id="GO:0032259">
    <property type="term" value="P:methylation"/>
    <property type="evidence" value="ECO:0007669"/>
    <property type="project" value="UniProtKB-KW"/>
</dbReference>
<gene>
    <name evidence="6" type="ORF">SAMN02745152_01760</name>
</gene>
<dbReference type="EMBL" id="FUXC01000011">
    <property type="protein sequence ID" value="SJZ96284.1"/>
    <property type="molecule type" value="Genomic_DNA"/>
</dbReference>
<dbReference type="STRING" id="225004.SAMN02745152_01760"/>
<dbReference type="AlphaFoldDB" id="A0A1T4PXN2"/>
<dbReference type="InterPro" id="IPR029063">
    <property type="entry name" value="SAM-dependent_MTases_sf"/>
</dbReference>
<dbReference type="GO" id="GO:0009307">
    <property type="term" value="P:DNA restriction-modification system"/>
    <property type="evidence" value="ECO:0007669"/>
    <property type="project" value="InterPro"/>
</dbReference>
<dbReference type="GO" id="GO:0009007">
    <property type="term" value="F:site-specific DNA-methyltransferase (adenine-specific) activity"/>
    <property type="evidence" value="ECO:0007669"/>
    <property type="project" value="UniProtKB-EC"/>
</dbReference>
<dbReference type="SUPFAM" id="SSF53335">
    <property type="entry name" value="S-adenosyl-L-methionine-dependent methyltransferases"/>
    <property type="match status" value="1"/>
</dbReference>
<name>A0A1T4PXN2_9SPIR</name>
<protein>
    <recommendedName>
        <fullName evidence="1">site-specific DNA-methyltransferase (adenine-specific)</fullName>
        <ecNumber evidence="1">2.1.1.72</ecNumber>
    </recommendedName>
</protein>
<evidence type="ECO:0000256" key="5">
    <source>
        <dbReference type="ARBA" id="ARBA00047942"/>
    </source>
</evidence>